<dbReference type="AlphaFoldDB" id="A0A5C8UT33"/>
<dbReference type="InterPro" id="IPR034660">
    <property type="entry name" value="DinB/YfiT-like"/>
</dbReference>
<name>A0A5C8UT33_9MICO</name>
<dbReference type="SUPFAM" id="SSF109854">
    <property type="entry name" value="DinB/YfiT-like putative metalloenzymes"/>
    <property type="match status" value="1"/>
</dbReference>
<keyword evidence="2" id="KW-0670">Pyruvate</keyword>
<dbReference type="InterPro" id="IPR024344">
    <property type="entry name" value="MDMPI_metal-binding"/>
</dbReference>
<dbReference type="GO" id="GO:0046872">
    <property type="term" value="F:metal ion binding"/>
    <property type="evidence" value="ECO:0007669"/>
    <property type="project" value="InterPro"/>
</dbReference>
<comment type="caution">
    <text evidence="2">The sequence shown here is derived from an EMBL/GenBank/DDBJ whole genome shotgun (WGS) entry which is preliminary data.</text>
</comment>
<dbReference type="GO" id="GO:0016853">
    <property type="term" value="F:isomerase activity"/>
    <property type="evidence" value="ECO:0007669"/>
    <property type="project" value="UniProtKB-KW"/>
</dbReference>
<evidence type="ECO:0000313" key="3">
    <source>
        <dbReference type="Proteomes" id="UP000321379"/>
    </source>
</evidence>
<evidence type="ECO:0000259" key="1">
    <source>
        <dbReference type="Pfam" id="PF11716"/>
    </source>
</evidence>
<feature type="domain" description="Mycothiol-dependent maleylpyruvate isomerase metal-binding" evidence="1">
    <location>
        <begin position="31"/>
        <end position="123"/>
    </location>
</feature>
<accession>A0A5C8UT33</accession>
<protein>
    <submittedName>
        <fullName evidence="2">Maleylpyruvate isomerase family mycothiol-dependent enzyme</fullName>
    </submittedName>
</protein>
<dbReference type="InterPro" id="IPR017517">
    <property type="entry name" value="Maleyloyr_isom"/>
</dbReference>
<dbReference type="Gene3D" id="1.20.120.450">
    <property type="entry name" value="dinb family like domain"/>
    <property type="match status" value="1"/>
</dbReference>
<reference evidence="2 3" key="1">
    <citation type="submission" date="2019-08" db="EMBL/GenBank/DDBJ databases">
        <title>Bacterial whole genome sequence for Glaciihabitans sp. CHu50b-6-2.</title>
        <authorList>
            <person name="Jin L."/>
        </authorList>
    </citation>
    <scope>NUCLEOTIDE SEQUENCE [LARGE SCALE GENOMIC DNA]</scope>
    <source>
        <strain evidence="2 3">CHu50b-6-2</strain>
    </source>
</reference>
<gene>
    <name evidence="2" type="ORF">FVP33_07810</name>
</gene>
<evidence type="ECO:0000313" key="2">
    <source>
        <dbReference type="EMBL" id="TXN31442.1"/>
    </source>
</evidence>
<keyword evidence="2" id="KW-0413">Isomerase</keyword>
<dbReference type="EMBL" id="VRMG01000005">
    <property type="protein sequence ID" value="TXN31442.1"/>
    <property type="molecule type" value="Genomic_DNA"/>
</dbReference>
<dbReference type="RefSeq" id="WP_147783029.1">
    <property type="nucleotide sequence ID" value="NZ_VRMG01000005.1"/>
</dbReference>
<sequence length="215" mass="22916">MPDIARYLPLSHRSGDDETAVTGDWRPHIAAGLVRIADLLDGLTPEQWATPSLCAGWSVRDVAGHLLWRLGPTRRLVRDGLRAVRPGTLTPDRIIDAVSRESATAPTAELVRRLRESAAAYAAGQGRKSVHELTEVVVHGYDLAVPLGLDPSFSPVETGAVAIARAAGGPAATRAIVRARTLTASDDRWSVGRGPTTEAPARSIILVLFGRVTTL</sequence>
<dbReference type="Pfam" id="PF11716">
    <property type="entry name" value="MDMPI_N"/>
    <property type="match status" value="1"/>
</dbReference>
<proteinExistence type="predicted"/>
<dbReference type="Proteomes" id="UP000321379">
    <property type="component" value="Unassembled WGS sequence"/>
</dbReference>
<dbReference type="NCBIfam" id="TIGR03083">
    <property type="entry name" value="maleylpyruvate isomerase family mycothiol-dependent enzyme"/>
    <property type="match status" value="1"/>
</dbReference>
<keyword evidence="3" id="KW-1185">Reference proteome</keyword>
<organism evidence="2 3">
    <name type="scientific">Lacisediminihabitans profunda</name>
    <dbReference type="NCBI Taxonomy" id="2594790"/>
    <lineage>
        <taxon>Bacteria</taxon>
        <taxon>Bacillati</taxon>
        <taxon>Actinomycetota</taxon>
        <taxon>Actinomycetes</taxon>
        <taxon>Micrococcales</taxon>
        <taxon>Microbacteriaceae</taxon>
        <taxon>Lacisediminihabitans</taxon>
    </lineage>
</organism>